<name>A0A6A7AEH1_9PLEO</name>
<proteinExistence type="predicted"/>
<dbReference type="InterPro" id="IPR038883">
    <property type="entry name" value="AN11006-like"/>
</dbReference>
<evidence type="ECO:0000259" key="1">
    <source>
        <dbReference type="Pfam" id="PF24864"/>
    </source>
</evidence>
<dbReference type="PANTHER" id="PTHR42085">
    <property type="entry name" value="F-BOX DOMAIN-CONTAINING PROTEIN"/>
    <property type="match status" value="1"/>
</dbReference>
<organism evidence="2 3">
    <name type="scientific">Ophiobolus disseminans</name>
    <dbReference type="NCBI Taxonomy" id="1469910"/>
    <lineage>
        <taxon>Eukaryota</taxon>
        <taxon>Fungi</taxon>
        <taxon>Dikarya</taxon>
        <taxon>Ascomycota</taxon>
        <taxon>Pezizomycotina</taxon>
        <taxon>Dothideomycetes</taxon>
        <taxon>Pleosporomycetidae</taxon>
        <taxon>Pleosporales</taxon>
        <taxon>Pleosporineae</taxon>
        <taxon>Phaeosphaeriaceae</taxon>
        <taxon>Ophiobolus</taxon>
    </lineage>
</organism>
<evidence type="ECO:0000313" key="3">
    <source>
        <dbReference type="Proteomes" id="UP000799424"/>
    </source>
</evidence>
<gene>
    <name evidence="2" type="ORF">CC86DRAFT_377976</name>
</gene>
<keyword evidence="3" id="KW-1185">Reference proteome</keyword>
<reference evidence="2" key="1">
    <citation type="journal article" date="2020" name="Stud. Mycol.">
        <title>101 Dothideomycetes genomes: a test case for predicting lifestyles and emergence of pathogens.</title>
        <authorList>
            <person name="Haridas S."/>
            <person name="Albert R."/>
            <person name="Binder M."/>
            <person name="Bloem J."/>
            <person name="Labutti K."/>
            <person name="Salamov A."/>
            <person name="Andreopoulos B."/>
            <person name="Baker S."/>
            <person name="Barry K."/>
            <person name="Bills G."/>
            <person name="Bluhm B."/>
            <person name="Cannon C."/>
            <person name="Castanera R."/>
            <person name="Culley D."/>
            <person name="Daum C."/>
            <person name="Ezra D."/>
            <person name="Gonzalez J."/>
            <person name="Henrissat B."/>
            <person name="Kuo A."/>
            <person name="Liang C."/>
            <person name="Lipzen A."/>
            <person name="Lutzoni F."/>
            <person name="Magnuson J."/>
            <person name="Mondo S."/>
            <person name="Nolan M."/>
            <person name="Ohm R."/>
            <person name="Pangilinan J."/>
            <person name="Park H.-J."/>
            <person name="Ramirez L."/>
            <person name="Alfaro M."/>
            <person name="Sun H."/>
            <person name="Tritt A."/>
            <person name="Yoshinaga Y."/>
            <person name="Zwiers L.-H."/>
            <person name="Turgeon B."/>
            <person name="Goodwin S."/>
            <person name="Spatafora J."/>
            <person name="Crous P."/>
            <person name="Grigoriev I."/>
        </authorList>
    </citation>
    <scope>NUCLEOTIDE SEQUENCE</scope>
    <source>
        <strain evidence="2">CBS 113818</strain>
    </source>
</reference>
<dbReference type="Pfam" id="PF24864">
    <property type="entry name" value="DUF7730"/>
    <property type="match status" value="1"/>
</dbReference>
<accession>A0A6A7AEH1</accession>
<sequence>MTEATEVSMNSSMHSQTQSPFLLLPPELRNIVYKYVVGGHDIQFTQQFHHHSKSSEKDGLCTVICKKPGRSWVRTGDSLAVLMCICHQIRSESKILPFAINEFGGDVPRLLLASTRFFSGRLTFEAISFFHLIVGSWYVIHVNKVVGFRSELKQATAFLGSLPHLKRLTIDWTGDIPHGSWNVLKCSLVEKVQAKLSECSSGEQKIDVQVIQLGDELSWARVAERHGSRPEDQIPYCDDCCNKSKAYWKDKTADEQQNYKLRGSYESLYPRKEVVGPPTARGLRALRRDNLQR</sequence>
<feature type="domain" description="DUF7730" evidence="1">
    <location>
        <begin position="14"/>
        <end position="191"/>
    </location>
</feature>
<dbReference type="EMBL" id="MU006218">
    <property type="protein sequence ID" value="KAF2831057.1"/>
    <property type="molecule type" value="Genomic_DNA"/>
</dbReference>
<evidence type="ECO:0000313" key="2">
    <source>
        <dbReference type="EMBL" id="KAF2831057.1"/>
    </source>
</evidence>
<dbReference type="PANTHER" id="PTHR42085:SF1">
    <property type="entry name" value="F-BOX DOMAIN-CONTAINING PROTEIN"/>
    <property type="match status" value="1"/>
</dbReference>
<dbReference type="AlphaFoldDB" id="A0A6A7AEH1"/>
<dbReference type="InterPro" id="IPR056632">
    <property type="entry name" value="DUF7730"/>
</dbReference>
<protein>
    <recommendedName>
        <fullName evidence="1">DUF7730 domain-containing protein</fullName>
    </recommendedName>
</protein>
<dbReference type="OrthoDB" id="5413827at2759"/>
<dbReference type="Proteomes" id="UP000799424">
    <property type="component" value="Unassembled WGS sequence"/>
</dbReference>